<dbReference type="Proteomes" id="UP000033140">
    <property type="component" value="Unassembled WGS sequence"/>
</dbReference>
<dbReference type="GO" id="GO:0005992">
    <property type="term" value="P:trehalose biosynthetic process"/>
    <property type="evidence" value="ECO:0007669"/>
    <property type="project" value="InterPro"/>
</dbReference>
<comment type="similarity">
    <text evidence="2">In the N-terminal section; belongs to the glycosyltransferase 20 family.</text>
</comment>
<evidence type="ECO:0000256" key="3">
    <source>
        <dbReference type="ARBA" id="ARBA00022490"/>
    </source>
</evidence>
<organism evidence="6 7">
    <name type="scientific">Saitoella complicata (strain BCRC 22490 / CBS 7301 / JCM 7358 / NBRC 10748 / NRRL Y-17804)</name>
    <dbReference type="NCBI Taxonomy" id="698492"/>
    <lineage>
        <taxon>Eukaryota</taxon>
        <taxon>Fungi</taxon>
        <taxon>Dikarya</taxon>
        <taxon>Ascomycota</taxon>
        <taxon>Taphrinomycotina</taxon>
        <taxon>Taphrinomycotina incertae sedis</taxon>
        <taxon>Saitoella</taxon>
    </lineage>
</organism>
<evidence type="ECO:0000256" key="1">
    <source>
        <dbReference type="ARBA" id="ARBA00004496"/>
    </source>
</evidence>
<dbReference type="InterPro" id="IPR036412">
    <property type="entry name" value="HAD-like_sf"/>
</dbReference>
<dbReference type="Gene3D" id="3.30.70.1020">
    <property type="entry name" value="Trehalose-6-phosphate phosphatase related protein, domain 2"/>
    <property type="match status" value="1"/>
</dbReference>
<dbReference type="AlphaFoldDB" id="A0A0E9NLF9"/>
<evidence type="ECO:0000256" key="2">
    <source>
        <dbReference type="ARBA" id="ARBA00005409"/>
    </source>
</evidence>
<dbReference type="STRING" id="698492.A0A0E9NLF9"/>
<dbReference type="PANTHER" id="PTHR10788:SF15">
    <property type="entry name" value="TREHALOSE SYNTHASE COMPLEX REGULATORY SUBUNIT TPS3-RELATED"/>
    <property type="match status" value="1"/>
</dbReference>
<dbReference type="SUPFAM" id="SSF56784">
    <property type="entry name" value="HAD-like"/>
    <property type="match status" value="1"/>
</dbReference>
<evidence type="ECO:0000256" key="5">
    <source>
        <dbReference type="SAM" id="MobiDB-lite"/>
    </source>
</evidence>
<dbReference type="OMA" id="MFYESAS"/>
<evidence type="ECO:0000313" key="7">
    <source>
        <dbReference type="Proteomes" id="UP000033140"/>
    </source>
</evidence>
<dbReference type="GO" id="GO:0003825">
    <property type="term" value="F:alpha,alpha-trehalose-phosphate synthase (UDP-forming) activity"/>
    <property type="evidence" value="ECO:0007669"/>
    <property type="project" value="TreeGrafter"/>
</dbReference>
<dbReference type="SUPFAM" id="SSF53756">
    <property type="entry name" value="UDP-Glycosyltransferase/glycogen phosphorylase"/>
    <property type="match status" value="1"/>
</dbReference>
<dbReference type="FunFam" id="3.30.70.1020:FF:000001">
    <property type="entry name" value="Alpha,alpha-trehalose-phosphate synthase [UDP-forming] 1"/>
    <property type="match status" value="1"/>
</dbReference>
<dbReference type="GO" id="GO:0030234">
    <property type="term" value="F:enzyme regulator activity"/>
    <property type="evidence" value="ECO:0007669"/>
    <property type="project" value="UniProtKB-ARBA"/>
</dbReference>
<reference evidence="6 7" key="2">
    <citation type="journal article" date="2014" name="J. Gen. Appl. Microbiol.">
        <title>The early diverging ascomycetous budding yeast Saitoella complicata has three histone deacetylases belonging to the Clr6, Hos2, and Rpd3 lineages.</title>
        <authorList>
            <person name="Nishida H."/>
            <person name="Matsumoto T."/>
            <person name="Kondo S."/>
            <person name="Hamamoto M."/>
            <person name="Yoshikawa H."/>
        </authorList>
    </citation>
    <scope>NUCLEOTIDE SEQUENCE [LARGE SCALE GENOMIC DNA]</scope>
    <source>
        <strain evidence="6 7">NRRL Y-17804</strain>
    </source>
</reference>
<name>A0A0E9NLF9_SAICN</name>
<dbReference type="Gene3D" id="3.40.50.1000">
    <property type="entry name" value="HAD superfamily/HAD-like"/>
    <property type="match status" value="1"/>
</dbReference>
<dbReference type="PANTHER" id="PTHR10788">
    <property type="entry name" value="TREHALOSE-6-PHOSPHATE SYNTHASE"/>
    <property type="match status" value="1"/>
</dbReference>
<accession>A0A0E9NLF9</accession>
<dbReference type="GO" id="GO:0005829">
    <property type="term" value="C:cytosol"/>
    <property type="evidence" value="ECO:0007669"/>
    <property type="project" value="TreeGrafter"/>
</dbReference>
<dbReference type="InterPro" id="IPR003337">
    <property type="entry name" value="Trehalose_PPase"/>
</dbReference>
<dbReference type="Gene3D" id="3.40.50.2000">
    <property type="entry name" value="Glycogen Phosphorylase B"/>
    <property type="match status" value="2"/>
</dbReference>
<comment type="subcellular location">
    <subcellularLocation>
        <location evidence="1">Cytoplasm</location>
    </subcellularLocation>
</comment>
<dbReference type="InterPro" id="IPR001830">
    <property type="entry name" value="Glyco_trans_20"/>
</dbReference>
<gene>
    <name evidence="6" type="ORF">G7K_4806-t1</name>
</gene>
<evidence type="ECO:0000256" key="4">
    <source>
        <dbReference type="ARBA" id="ARBA00022553"/>
    </source>
</evidence>
<reference evidence="6 7" key="3">
    <citation type="journal article" date="2015" name="Genome Announc.">
        <title>Draft Genome Sequence of the Archiascomycetous Yeast Saitoella complicata.</title>
        <authorList>
            <person name="Yamauchi K."/>
            <person name="Kondo S."/>
            <person name="Hamamoto M."/>
            <person name="Takahashi Y."/>
            <person name="Ogura Y."/>
            <person name="Hayashi T."/>
            <person name="Nishida H."/>
        </authorList>
    </citation>
    <scope>NUCLEOTIDE SEQUENCE [LARGE SCALE GENOMIC DNA]</scope>
    <source>
        <strain evidence="6 7">NRRL Y-17804</strain>
    </source>
</reference>
<dbReference type="GO" id="GO:0005946">
    <property type="term" value="C:alpha,alpha-trehalose-phosphate synthase complex (UDP-forming)"/>
    <property type="evidence" value="ECO:0007669"/>
    <property type="project" value="TreeGrafter"/>
</dbReference>
<keyword evidence="4" id="KW-0597">Phosphoprotein</keyword>
<dbReference type="InterPro" id="IPR023214">
    <property type="entry name" value="HAD_sf"/>
</dbReference>
<dbReference type="Pfam" id="PF00982">
    <property type="entry name" value="Glyco_transf_20"/>
    <property type="match status" value="1"/>
</dbReference>
<protein>
    <submittedName>
        <fullName evidence="6">Uncharacterized protein</fullName>
    </submittedName>
</protein>
<dbReference type="Pfam" id="PF02358">
    <property type="entry name" value="Trehalose_PPase"/>
    <property type="match status" value="1"/>
</dbReference>
<reference evidence="6 7" key="1">
    <citation type="journal article" date="2011" name="J. Gen. Appl. Microbiol.">
        <title>Draft genome sequencing of the enigmatic yeast Saitoella complicata.</title>
        <authorList>
            <person name="Nishida H."/>
            <person name="Hamamoto M."/>
            <person name="Sugiyama J."/>
        </authorList>
    </citation>
    <scope>NUCLEOTIDE SEQUENCE [LARGE SCALE GENOMIC DNA]</scope>
    <source>
        <strain evidence="6 7">NRRL Y-17804</strain>
    </source>
</reference>
<dbReference type="EMBL" id="BACD03000035">
    <property type="protein sequence ID" value="GAO50684.1"/>
    <property type="molecule type" value="Genomic_DNA"/>
</dbReference>
<keyword evidence="3" id="KW-0963">Cytoplasm</keyword>
<comment type="caution">
    <text evidence="6">The sequence shown here is derived from an EMBL/GenBank/DDBJ whole genome shotgun (WGS) entry which is preliminary data.</text>
</comment>
<proteinExistence type="inferred from homology"/>
<dbReference type="GO" id="GO:0004805">
    <property type="term" value="F:trehalose-phosphatase activity"/>
    <property type="evidence" value="ECO:0007669"/>
    <property type="project" value="TreeGrafter"/>
</dbReference>
<sequence>MRRRPLQAPSTPTHHCRYPKLASFDSRRKSHSRKFVQSPNMTTFVASLFLPHTISFDLNDAKGEDNSLPTPANSLPVPNLLVTLGSAVPSPPATPGVDAPTTEFFFPSIGATLTPAQSANPPSEGGRPGMKRMLTQPRSRASSPPPPNIALGKAATLEGIPKPFTHQMRRRRQSSVDETTLFATANWTVEPSDLGNGGLKNAIRAGEEEGKLSNRVWVGTLGMPTDALQEETKKSVEVLMQKNQGCLPVWVKDSDFEGTYDHFCKQIIWPMFHYQIPDEPKSKVYEDQSWKHYVALNQAFADAIIAQYKKGDTIWVNDYHLLLVPGMIRKAIPDAIIGFFLHVSFPSSEVFRCFAVREQLLRGMLGCTVIAFQTSEYARHFLQTCSRLLRLEASSEGVYLDDRFVSVKSVPLGIDPGALQMKREEKEVQDWVKLLRERYEGKRILVGRDKFDHVRGVKQKLLAYEMFLANYPEFRDNTVLIQVATSTTENRDLQTQVTDIVTRINSTYANLTHTPVIFLHQDITFSQYLAMLTIADALIVTSLREGMNLTCHEYVFCQSQTKHPLVLSEFTGSADGFGKDAAILCNPWDYKGTAKAIHNALTMSKEEMECRWEKLNEWVLTHTAVGWVATFRKHLEAAYVEATSSGASSIPRLLIEPHIKRYHQSRNGRFFFVDYEGTTGTWGDPRNSVITSPQVLIDALNELVADPLNVVYLTSAHGPEDLEALMRRVPKLGLVAENGCYVRPFGRALSTPEAERLHPKPGQDHKDWVRLAKEDDFAWHGAVKQIFEYYAERTPGARVTEKNSGFIFDYSNAEDNSLAARQAGEIINHVNDACAGQTVHAVPGEGVVVAEPTTVSKAKAAEYCWSLLDGRKMDFLCVAGDDRTDEDVFRWANELEKTGAVESVLSVSIGERSTQARSWVPGTNGMVSSLESLLSG</sequence>
<keyword evidence="7" id="KW-1185">Reference proteome</keyword>
<evidence type="ECO:0000313" key="6">
    <source>
        <dbReference type="EMBL" id="GAO50684.1"/>
    </source>
</evidence>
<dbReference type="CDD" id="cd03788">
    <property type="entry name" value="GT20_TPS"/>
    <property type="match status" value="1"/>
</dbReference>
<dbReference type="FunFam" id="3.40.50.2000:FF:000099">
    <property type="entry name" value="Alpha,alpha-trehalose phosphate synthase subunit, putative"/>
    <property type="match status" value="1"/>
</dbReference>
<dbReference type="FunFam" id="3.40.50.2000:FF:000036">
    <property type="entry name" value="Alpha,alpha-trehalose-phosphate synthase subunit Tps2"/>
    <property type="match status" value="1"/>
</dbReference>
<feature type="region of interest" description="Disordered" evidence="5">
    <location>
        <begin position="112"/>
        <end position="150"/>
    </location>
</feature>